<protein>
    <submittedName>
        <fullName evidence="3">Glycosyltransferase family 4 protein</fullName>
    </submittedName>
</protein>
<dbReference type="Pfam" id="PF13477">
    <property type="entry name" value="Glyco_trans_4_2"/>
    <property type="match status" value="1"/>
</dbReference>
<gene>
    <name evidence="3" type="ORF">C1Q91_000038</name>
</gene>
<dbReference type="Gene3D" id="3.40.50.2000">
    <property type="entry name" value="Glycogen Phosphorylase B"/>
    <property type="match status" value="2"/>
</dbReference>
<dbReference type="GO" id="GO:1901135">
    <property type="term" value="P:carbohydrate derivative metabolic process"/>
    <property type="evidence" value="ECO:0007669"/>
    <property type="project" value="UniProtKB-ARBA"/>
</dbReference>
<dbReference type="PANTHER" id="PTHR12526">
    <property type="entry name" value="GLYCOSYLTRANSFERASE"/>
    <property type="match status" value="1"/>
</dbReference>
<reference evidence="3 4" key="1">
    <citation type="submission" date="2018-08" db="EMBL/GenBank/DDBJ databases">
        <authorList>
            <consortium name="GenomeTrakr network: Whole genome sequencing for foodborne pathogen traceback"/>
        </authorList>
    </citation>
    <scope>NUCLEOTIDE SEQUENCE [LARGE SCALE GENOMIC DNA]</scope>
    <source>
        <strain evidence="3 4">AZ-TG102963</strain>
    </source>
</reference>
<sequence length="368" mass="41784">MKTIAISANTAWYVYNFRKSTIEALIKKGYHVVVITALDQKYSKLLETLGCQVYGIPLRRRSINPLAELKVMFYLYQILREKKINVLLNFTPKNNIYGSIVAPKKISVINNISGLGDAFVRKGAKRIFFLWLYQLSQQKAKHIFFQNRDDLELFLRHKVVSTGKASLIAGSGVDLNRFSYSPSELDYPRRFILVGRLLEEKGVRIYADAARILKDKYKEKVDFNLLGFIDNENVRAISYSEINSWINDGVVNYLGSTDNVETIVKKMDCVVLPSFYREGIPKSLIEAAALGKIIVTTDNVGCRDTVKDKVSGFLCKPKSVESLVNALEKVILIDKVNAVEMGKESRKLAVEKFDENLIIAEYIKKIES</sequence>
<dbReference type="EMBL" id="AASCJS010000001">
    <property type="protein sequence ID" value="EFA9843735.1"/>
    <property type="molecule type" value="Genomic_DNA"/>
</dbReference>
<dbReference type="InterPro" id="IPR001296">
    <property type="entry name" value="Glyco_trans_1"/>
</dbReference>
<dbReference type="PANTHER" id="PTHR12526:SF638">
    <property type="entry name" value="SPORE COAT PROTEIN SA"/>
    <property type="match status" value="1"/>
</dbReference>
<name>A0A8S7B7D8_ECOLX</name>
<evidence type="ECO:0000313" key="4">
    <source>
        <dbReference type="Proteomes" id="UP000523388"/>
    </source>
</evidence>
<dbReference type="GO" id="GO:0016757">
    <property type="term" value="F:glycosyltransferase activity"/>
    <property type="evidence" value="ECO:0007669"/>
    <property type="project" value="InterPro"/>
</dbReference>
<comment type="caution">
    <text evidence="3">The sequence shown here is derived from an EMBL/GenBank/DDBJ whole genome shotgun (WGS) entry which is preliminary data.</text>
</comment>
<evidence type="ECO:0000259" key="1">
    <source>
        <dbReference type="Pfam" id="PF00534"/>
    </source>
</evidence>
<dbReference type="SUPFAM" id="SSF53756">
    <property type="entry name" value="UDP-Glycosyltransferase/glycogen phosphorylase"/>
    <property type="match status" value="1"/>
</dbReference>
<feature type="domain" description="Glycosyltransferase subfamily 4-like N-terminal" evidence="2">
    <location>
        <begin position="4"/>
        <end position="147"/>
    </location>
</feature>
<dbReference type="CDD" id="cd03808">
    <property type="entry name" value="GT4_CapM-like"/>
    <property type="match status" value="1"/>
</dbReference>
<evidence type="ECO:0000313" key="3">
    <source>
        <dbReference type="EMBL" id="EFA9843735.1"/>
    </source>
</evidence>
<proteinExistence type="predicted"/>
<accession>A0A8S7B7D8</accession>
<dbReference type="RefSeq" id="WP_053263900.1">
    <property type="nucleotide sequence ID" value="NZ_AP024123.1"/>
</dbReference>
<evidence type="ECO:0000259" key="2">
    <source>
        <dbReference type="Pfam" id="PF13477"/>
    </source>
</evidence>
<feature type="domain" description="Glycosyl transferase family 1" evidence="1">
    <location>
        <begin position="189"/>
        <end position="345"/>
    </location>
</feature>
<dbReference type="AlphaFoldDB" id="A0A8S7B7D8"/>
<organism evidence="3 4">
    <name type="scientific">Escherichia coli</name>
    <dbReference type="NCBI Taxonomy" id="562"/>
    <lineage>
        <taxon>Bacteria</taxon>
        <taxon>Pseudomonadati</taxon>
        <taxon>Pseudomonadota</taxon>
        <taxon>Gammaproteobacteria</taxon>
        <taxon>Enterobacterales</taxon>
        <taxon>Enterobacteriaceae</taxon>
        <taxon>Escherichia</taxon>
    </lineage>
</organism>
<dbReference type="InterPro" id="IPR028098">
    <property type="entry name" value="Glyco_trans_4-like_N"/>
</dbReference>
<dbReference type="Pfam" id="PF00534">
    <property type="entry name" value="Glycos_transf_1"/>
    <property type="match status" value="1"/>
</dbReference>
<dbReference type="Proteomes" id="UP000523388">
    <property type="component" value="Unassembled WGS sequence"/>
</dbReference>